<dbReference type="GO" id="GO:0016747">
    <property type="term" value="F:acyltransferase activity, transferring groups other than amino-acyl groups"/>
    <property type="evidence" value="ECO:0007669"/>
    <property type="project" value="InterPro"/>
</dbReference>
<feature type="domain" description="N-acetyltransferase" evidence="3">
    <location>
        <begin position="7"/>
        <end position="180"/>
    </location>
</feature>
<accession>A0A0B2AA11</accession>
<dbReference type="PROSITE" id="PS51186">
    <property type="entry name" value="GNAT"/>
    <property type="match status" value="1"/>
</dbReference>
<reference evidence="4 5" key="1">
    <citation type="submission" date="2014-11" db="EMBL/GenBank/DDBJ databases">
        <title>Genome sequence of Microbacterium mangrovi MUSC 115(T).</title>
        <authorList>
            <person name="Lee L.-H."/>
        </authorList>
    </citation>
    <scope>NUCLEOTIDE SEQUENCE [LARGE SCALE GENOMIC DNA]</scope>
    <source>
        <strain evidence="4 5">MUSC 115</strain>
    </source>
</reference>
<evidence type="ECO:0000259" key="3">
    <source>
        <dbReference type="PROSITE" id="PS51186"/>
    </source>
</evidence>
<dbReference type="SUPFAM" id="SSF55729">
    <property type="entry name" value="Acyl-CoA N-acyltransferases (Nat)"/>
    <property type="match status" value="1"/>
</dbReference>
<name>A0A0B2AA11_9MICO</name>
<comment type="caution">
    <text evidence="4">The sequence shown here is derived from an EMBL/GenBank/DDBJ whole genome shotgun (WGS) entry which is preliminary data.</text>
</comment>
<dbReference type="InterPro" id="IPR000182">
    <property type="entry name" value="GNAT_dom"/>
</dbReference>
<organism evidence="4 5">
    <name type="scientific">Microbacterium mangrovi</name>
    <dbReference type="NCBI Taxonomy" id="1348253"/>
    <lineage>
        <taxon>Bacteria</taxon>
        <taxon>Bacillati</taxon>
        <taxon>Actinomycetota</taxon>
        <taxon>Actinomycetes</taxon>
        <taxon>Micrococcales</taxon>
        <taxon>Microbacteriaceae</taxon>
        <taxon>Microbacterium</taxon>
    </lineage>
</organism>
<sequence length="180" mass="19471">MTAPQPTTVRRVRADEWERVRDLRLEALRDPAAPIAFLDTSAHAAVQPASFWIGRTTAAATERTVAQFVAERGGEWVGSVTVIVRPAGAPDHLGRPVEARRADAVGVYVRPDSRGDGTIDRLFAAVLEWARGAHVPTLSLDVHVDNLRAQGAYRRVGFRSTGEVSAGPIGDELRMARAVS</sequence>
<evidence type="ECO:0000256" key="2">
    <source>
        <dbReference type="ARBA" id="ARBA00023315"/>
    </source>
</evidence>
<proteinExistence type="predicted"/>
<dbReference type="CDD" id="cd04301">
    <property type="entry name" value="NAT_SF"/>
    <property type="match status" value="1"/>
</dbReference>
<dbReference type="EMBL" id="JTDK01000006">
    <property type="protein sequence ID" value="KHK98397.1"/>
    <property type="molecule type" value="Genomic_DNA"/>
</dbReference>
<evidence type="ECO:0000313" key="4">
    <source>
        <dbReference type="EMBL" id="KHK98397.1"/>
    </source>
</evidence>
<dbReference type="AlphaFoldDB" id="A0A0B2AA11"/>
<dbReference type="Pfam" id="PF00583">
    <property type="entry name" value="Acetyltransf_1"/>
    <property type="match status" value="1"/>
</dbReference>
<dbReference type="RefSeq" id="WP_039396833.1">
    <property type="nucleotide sequence ID" value="NZ_JTDK01000006.1"/>
</dbReference>
<keyword evidence="1 4" id="KW-0808">Transferase</keyword>
<evidence type="ECO:0000256" key="1">
    <source>
        <dbReference type="ARBA" id="ARBA00022679"/>
    </source>
</evidence>
<dbReference type="InterPro" id="IPR050832">
    <property type="entry name" value="Bact_Acetyltransf"/>
</dbReference>
<dbReference type="PANTHER" id="PTHR43877">
    <property type="entry name" value="AMINOALKYLPHOSPHONATE N-ACETYLTRANSFERASE-RELATED-RELATED"/>
    <property type="match status" value="1"/>
</dbReference>
<keyword evidence="5" id="KW-1185">Reference proteome</keyword>
<gene>
    <name evidence="4" type="ORF">LK09_05170</name>
</gene>
<dbReference type="Proteomes" id="UP000031030">
    <property type="component" value="Unassembled WGS sequence"/>
</dbReference>
<evidence type="ECO:0000313" key="5">
    <source>
        <dbReference type="Proteomes" id="UP000031030"/>
    </source>
</evidence>
<dbReference type="PANTHER" id="PTHR43877:SF2">
    <property type="entry name" value="AMINOALKYLPHOSPHONATE N-ACETYLTRANSFERASE-RELATED"/>
    <property type="match status" value="1"/>
</dbReference>
<protein>
    <submittedName>
        <fullName evidence="4">Acetyltransferase</fullName>
    </submittedName>
</protein>
<dbReference type="InterPro" id="IPR016181">
    <property type="entry name" value="Acyl_CoA_acyltransferase"/>
</dbReference>
<dbReference type="Gene3D" id="3.40.630.30">
    <property type="match status" value="1"/>
</dbReference>
<keyword evidence="2" id="KW-0012">Acyltransferase</keyword>
<dbReference type="STRING" id="1348253.LK09_05170"/>